<feature type="domain" description="Erythromycin biosynthesis protein CIII-like N-terminal" evidence="5">
    <location>
        <begin position="22"/>
        <end position="254"/>
    </location>
</feature>
<keyword evidence="2" id="KW-0328">Glycosyltransferase</keyword>
<sequence>MKVLFTSFAHRTHFQGLVPLAWALTLAGHQVRVASQPDLVDDIVSAGLVAVPVGVDHRLFEIDPAEATEVHRYSTGLDFARRHDELHSWDFLLGLETGNARSVFPRVNNPEFVAGLVDHARRWQPDLVLWEPFTFAGAVAARASGAAHARVAWGTDLTGYFRSHFLALRADQEENRRRPDPLADWLRDVASEHGVEATPDLALGQWTVEQIPARFRLPSGLDITPGTTSAPYNGPSRTPSWLDDGRRRIAVTGGFSGLGDGADLPELLARLADLDHEVVVTRSGLAPDQVQSNVRLVDFVPMNALMESCDVVVHHGGAGTWASALHQAVPQVAVAHEWDCLLRGQQVADAGAGLSLDPQQTDAATLADAVRSVLDQPTYRAQARALREELRAEPTPTAVAQEIERRTVAART</sequence>
<comment type="similarity">
    <text evidence="1">Belongs to the glycosyltransferase 28 family.</text>
</comment>
<dbReference type="Pfam" id="PF06722">
    <property type="entry name" value="EryCIII-like_C"/>
    <property type="match status" value="1"/>
</dbReference>
<dbReference type="InterPro" id="IPR048284">
    <property type="entry name" value="EryCIII-like_N"/>
</dbReference>
<dbReference type="CDD" id="cd03784">
    <property type="entry name" value="GT1_Gtf-like"/>
    <property type="match status" value="1"/>
</dbReference>
<dbReference type="CAZy" id="GT1">
    <property type="family name" value="Glycosyltransferase Family 1"/>
</dbReference>
<organism evidence="6">
    <name type="scientific">Aeromicrobium erythreum</name>
    <dbReference type="NCBI Taxonomy" id="2041"/>
    <lineage>
        <taxon>Bacteria</taxon>
        <taxon>Bacillati</taxon>
        <taxon>Actinomycetota</taxon>
        <taxon>Actinomycetes</taxon>
        <taxon>Propionibacteriales</taxon>
        <taxon>Nocardioidaceae</taxon>
        <taxon>Aeromicrobium</taxon>
    </lineage>
</organism>
<name>Q5Y9G2_9ACTN</name>
<keyword evidence="3 6" id="KW-0808">Transferase</keyword>
<dbReference type="PANTHER" id="PTHR48050">
    <property type="entry name" value="STEROL 3-BETA-GLUCOSYLTRANSFERASE"/>
    <property type="match status" value="1"/>
</dbReference>
<evidence type="ECO:0000256" key="1">
    <source>
        <dbReference type="ARBA" id="ARBA00006962"/>
    </source>
</evidence>
<evidence type="ECO:0000256" key="2">
    <source>
        <dbReference type="ARBA" id="ARBA00022676"/>
    </source>
</evidence>
<dbReference type="InterPro" id="IPR050426">
    <property type="entry name" value="Glycosyltransferase_28"/>
</dbReference>
<feature type="domain" description="Erythromycin biosynthesis protein CIII-like C-terminal" evidence="4">
    <location>
        <begin position="266"/>
        <end position="404"/>
    </location>
</feature>
<dbReference type="Pfam" id="PF21036">
    <property type="entry name" value="EryCIII-like_N"/>
    <property type="match status" value="1"/>
</dbReference>
<dbReference type="SUPFAM" id="SSF53756">
    <property type="entry name" value="UDP-Glycosyltransferase/glycogen phosphorylase"/>
    <property type="match status" value="1"/>
</dbReference>
<dbReference type="Gene3D" id="3.40.50.2000">
    <property type="entry name" value="Glycogen Phosphorylase B"/>
    <property type="match status" value="2"/>
</dbReference>
<evidence type="ECO:0000313" key="6">
    <source>
        <dbReference type="EMBL" id="AAU93809.2"/>
    </source>
</evidence>
<proteinExistence type="inferred from homology"/>
<gene>
    <name evidence="6" type="primary">eryBV</name>
</gene>
<dbReference type="GO" id="GO:0017000">
    <property type="term" value="P:antibiotic biosynthetic process"/>
    <property type="evidence" value="ECO:0007669"/>
    <property type="project" value="UniProtKB-ARBA"/>
</dbReference>
<dbReference type="EMBL" id="AY623658">
    <property type="protein sequence ID" value="AAU93809.2"/>
    <property type="molecule type" value="Genomic_DNA"/>
</dbReference>
<evidence type="ECO:0000259" key="4">
    <source>
        <dbReference type="Pfam" id="PF06722"/>
    </source>
</evidence>
<dbReference type="PANTHER" id="PTHR48050:SF13">
    <property type="entry name" value="STEROL 3-BETA-GLUCOSYLTRANSFERASE UGT80A2"/>
    <property type="match status" value="1"/>
</dbReference>
<protein>
    <submittedName>
        <fullName evidence="6">L-mycarosyltransferase</fullName>
    </submittedName>
</protein>
<accession>Q5Y9G2</accession>
<dbReference type="InterPro" id="IPR010610">
    <property type="entry name" value="EryCIII-like_C"/>
</dbReference>
<reference evidence="6" key="2">
    <citation type="submission" date="2005-02" db="EMBL/GenBank/DDBJ databases">
        <authorList>
            <person name="Brikun I.A."/>
            <person name="Reeves A.R."/>
            <person name="Weber J.M."/>
        </authorList>
    </citation>
    <scope>NUCLEOTIDE SEQUENCE</scope>
</reference>
<evidence type="ECO:0000259" key="5">
    <source>
        <dbReference type="Pfam" id="PF21036"/>
    </source>
</evidence>
<evidence type="ECO:0000256" key="3">
    <source>
        <dbReference type="ARBA" id="ARBA00022679"/>
    </source>
</evidence>
<dbReference type="GO" id="GO:0008194">
    <property type="term" value="F:UDP-glycosyltransferase activity"/>
    <property type="evidence" value="ECO:0007669"/>
    <property type="project" value="InterPro"/>
</dbReference>
<dbReference type="GO" id="GO:0016758">
    <property type="term" value="F:hexosyltransferase activity"/>
    <property type="evidence" value="ECO:0007669"/>
    <property type="project" value="UniProtKB-ARBA"/>
</dbReference>
<reference evidence="6" key="1">
    <citation type="journal article" date="2004" name="J. Ind. Microbiol. Biotechnol.">
        <title>The erythromycin biosynthetic gene cluster of Aeromicrobium erythreum.</title>
        <authorList>
            <person name="Brikun I.A."/>
            <person name="Reeves A.R."/>
            <person name="Cernota W.H."/>
            <person name="Luu M.B."/>
            <person name="Weber J.M."/>
        </authorList>
    </citation>
    <scope>NUCLEOTIDE SEQUENCE</scope>
</reference>
<dbReference type="InterPro" id="IPR002213">
    <property type="entry name" value="UDP_glucos_trans"/>
</dbReference>
<dbReference type="AlphaFoldDB" id="Q5Y9G2"/>